<protein>
    <submittedName>
        <fullName evidence="1">Uncharacterized protein</fullName>
    </submittedName>
</protein>
<evidence type="ECO:0000313" key="1">
    <source>
        <dbReference type="EMBL" id="MPM06392.1"/>
    </source>
</evidence>
<name>A0A644WRM0_9ZZZZ</name>
<dbReference type="EMBL" id="VSSQ01001224">
    <property type="protein sequence ID" value="MPM06392.1"/>
    <property type="molecule type" value="Genomic_DNA"/>
</dbReference>
<reference evidence="1" key="1">
    <citation type="submission" date="2019-08" db="EMBL/GenBank/DDBJ databases">
        <authorList>
            <person name="Kucharzyk K."/>
            <person name="Murdoch R.W."/>
            <person name="Higgins S."/>
            <person name="Loffler F."/>
        </authorList>
    </citation>
    <scope>NUCLEOTIDE SEQUENCE</scope>
</reference>
<comment type="caution">
    <text evidence="1">The sequence shown here is derived from an EMBL/GenBank/DDBJ whole genome shotgun (WGS) entry which is preliminary data.</text>
</comment>
<dbReference type="AlphaFoldDB" id="A0A644WRM0"/>
<proteinExistence type="predicted"/>
<accession>A0A644WRM0</accession>
<organism evidence="1">
    <name type="scientific">bioreactor metagenome</name>
    <dbReference type="NCBI Taxonomy" id="1076179"/>
    <lineage>
        <taxon>unclassified sequences</taxon>
        <taxon>metagenomes</taxon>
        <taxon>ecological metagenomes</taxon>
    </lineage>
</organism>
<gene>
    <name evidence="1" type="ORF">SDC9_52691</name>
</gene>
<sequence length="89" mass="10286">MRPFFLYYSSIKKNLICLLLNNCKHAAIFRNLFSVFVHIVKAEFHRDTFSGINDCTALVVIFQNIAIFYAQIVQSLFRGTAIKTRLTPL</sequence>